<evidence type="ECO:0000256" key="2">
    <source>
        <dbReference type="SAM" id="MobiDB-lite"/>
    </source>
</evidence>
<name>A0A812NXX1_SYMPI</name>
<comment type="caution">
    <text evidence="3">The sequence shown here is derived from an EMBL/GenBank/DDBJ whole genome shotgun (WGS) entry which is preliminary data.</text>
</comment>
<proteinExistence type="predicted"/>
<gene>
    <name evidence="3" type="primary">GIP</name>
    <name evidence="3" type="ORF">SPIL2461_LOCUS8052</name>
</gene>
<sequence>MLARMDELMAMVSIATSDDDFREKRQRIASKLRKTSYELMRATSPGRAREEDVSGSEVWEGVDPPSHHDSALVIKELLQRSREADEVAKLAKLISFQAVQLEVNGRRTQAAEQRCEALEQRAKAAEHCVEALEKELELRRRRADLLEAHRRMLAADNLELQKRLQKAKPLEKEGEASASASAAYLHREATQLLEKLSHPRTRNAADVAWQDTQHSQHGQGTARSPTYGSGSAGRLVPESLAGDAKLRWADWRVQNRPSNGLHIVDQMRKPANIKVPKGSASGPAGHASAPTPRFAVTGIPSWSRRTLPPRVETARPRTGMWAPFEWCDVRGI</sequence>
<evidence type="ECO:0000313" key="4">
    <source>
        <dbReference type="Proteomes" id="UP000649617"/>
    </source>
</evidence>
<keyword evidence="1" id="KW-0175">Coiled coil</keyword>
<dbReference type="Proteomes" id="UP000649617">
    <property type="component" value="Unassembled WGS sequence"/>
</dbReference>
<feature type="region of interest" description="Disordered" evidence="2">
    <location>
        <begin position="276"/>
        <end position="295"/>
    </location>
</feature>
<feature type="compositionally biased region" description="Polar residues" evidence="2">
    <location>
        <begin position="210"/>
        <end position="229"/>
    </location>
</feature>
<organism evidence="3 4">
    <name type="scientific">Symbiodinium pilosum</name>
    <name type="common">Dinoflagellate</name>
    <dbReference type="NCBI Taxonomy" id="2952"/>
    <lineage>
        <taxon>Eukaryota</taxon>
        <taxon>Sar</taxon>
        <taxon>Alveolata</taxon>
        <taxon>Dinophyceae</taxon>
        <taxon>Suessiales</taxon>
        <taxon>Symbiodiniaceae</taxon>
        <taxon>Symbiodinium</taxon>
    </lineage>
</organism>
<dbReference type="EMBL" id="CAJNIZ010013002">
    <property type="protein sequence ID" value="CAE7341519.1"/>
    <property type="molecule type" value="Genomic_DNA"/>
</dbReference>
<protein>
    <submittedName>
        <fullName evidence="3">GIP protein</fullName>
    </submittedName>
</protein>
<keyword evidence="4" id="KW-1185">Reference proteome</keyword>
<feature type="region of interest" description="Disordered" evidence="2">
    <location>
        <begin position="209"/>
        <end position="236"/>
    </location>
</feature>
<feature type="coiled-coil region" evidence="1">
    <location>
        <begin position="108"/>
        <end position="149"/>
    </location>
</feature>
<dbReference type="OrthoDB" id="428661at2759"/>
<reference evidence="3" key="1">
    <citation type="submission" date="2021-02" db="EMBL/GenBank/DDBJ databases">
        <authorList>
            <person name="Dougan E. K."/>
            <person name="Rhodes N."/>
            <person name="Thang M."/>
            <person name="Chan C."/>
        </authorList>
    </citation>
    <scope>NUCLEOTIDE SEQUENCE</scope>
</reference>
<dbReference type="AlphaFoldDB" id="A0A812NXX1"/>
<accession>A0A812NXX1</accession>
<feature type="compositionally biased region" description="Low complexity" evidence="2">
    <location>
        <begin position="276"/>
        <end position="290"/>
    </location>
</feature>
<evidence type="ECO:0000313" key="3">
    <source>
        <dbReference type="EMBL" id="CAE7341519.1"/>
    </source>
</evidence>
<feature type="region of interest" description="Disordered" evidence="2">
    <location>
        <begin position="41"/>
        <end position="65"/>
    </location>
</feature>
<evidence type="ECO:0000256" key="1">
    <source>
        <dbReference type="SAM" id="Coils"/>
    </source>
</evidence>